<dbReference type="GO" id="GO:0003677">
    <property type="term" value="F:DNA binding"/>
    <property type="evidence" value="ECO:0007669"/>
    <property type="project" value="InterPro"/>
</dbReference>
<dbReference type="AlphaFoldDB" id="A0A9D1JF48"/>
<proteinExistence type="predicted"/>
<dbReference type="Proteomes" id="UP000886841">
    <property type="component" value="Unassembled WGS sequence"/>
</dbReference>
<evidence type="ECO:0000259" key="1">
    <source>
        <dbReference type="PROSITE" id="PS50930"/>
    </source>
</evidence>
<name>A0A9D1JF48_9FIRM</name>
<dbReference type="InterPro" id="IPR007492">
    <property type="entry name" value="LytTR_DNA-bd_dom"/>
</dbReference>
<reference evidence="2" key="2">
    <citation type="journal article" date="2021" name="PeerJ">
        <title>Extensive microbial diversity within the chicken gut microbiome revealed by metagenomics and culture.</title>
        <authorList>
            <person name="Gilroy R."/>
            <person name="Ravi A."/>
            <person name="Getino M."/>
            <person name="Pursley I."/>
            <person name="Horton D.L."/>
            <person name="Alikhan N.F."/>
            <person name="Baker D."/>
            <person name="Gharbi K."/>
            <person name="Hall N."/>
            <person name="Watson M."/>
            <person name="Adriaenssens E.M."/>
            <person name="Foster-Nyarko E."/>
            <person name="Jarju S."/>
            <person name="Secka A."/>
            <person name="Antonio M."/>
            <person name="Oren A."/>
            <person name="Chaudhuri R.R."/>
            <person name="La Ragione R."/>
            <person name="Hildebrand F."/>
            <person name="Pallen M.J."/>
        </authorList>
    </citation>
    <scope>NUCLEOTIDE SEQUENCE</scope>
    <source>
        <strain evidence="2">ChiSxjej1B13-7041</strain>
    </source>
</reference>
<organism evidence="2 3">
    <name type="scientific">Candidatus Egerieimonas intestinavium</name>
    <dbReference type="NCBI Taxonomy" id="2840777"/>
    <lineage>
        <taxon>Bacteria</taxon>
        <taxon>Bacillati</taxon>
        <taxon>Bacillota</taxon>
        <taxon>Clostridia</taxon>
        <taxon>Lachnospirales</taxon>
        <taxon>Lachnospiraceae</taxon>
        <taxon>Lachnospiraceae incertae sedis</taxon>
        <taxon>Candidatus Egerieimonas</taxon>
    </lineage>
</organism>
<dbReference type="Pfam" id="PF04397">
    <property type="entry name" value="LytTR"/>
    <property type="match status" value="1"/>
</dbReference>
<dbReference type="Gene3D" id="2.40.50.1020">
    <property type="entry name" value="LytTr DNA-binding domain"/>
    <property type="match status" value="1"/>
</dbReference>
<dbReference type="SUPFAM" id="SSF54427">
    <property type="entry name" value="NTF2-like"/>
    <property type="match status" value="1"/>
</dbReference>
<dbReference type="EMBL" id="DVHU01000003">
    <property type="protein sequence ID" value="HIR91812.1"/>
    <property type="molecule type" value="Genomic_DNA"/>
</dbReference>
<sequence length="280" mass="32790">MLRYRRNRGDNKMKKPSIEDVLALTKTLIHEYCAGKYENWFAHLSAKSVFICTGEGMIVGAKNIQERLGIYAKKKRGKIYREEYSFIPINAKTAVVFAEVTTGLSEKDFRILNYYTFIYQLIGGEPKIIYEHTSYEYFDEKKPMKEQSLSMDLYTFQFVKHLLLDNPRQERLCVTSGNQTWFLDMNTLLYVKGDGHGTQLYCIDKTVSCTKSMQELKKDLSEDFYQIHRSYLINTRYLTSLYCYEAELISGVKIPIPAVNYGKVKKELEEKLERPLRKTK</sequence>
<dbReference type="SMART" id="SM00850">
    <property type="entry name" value="LytTR"/>
    <property type="match status" value="1"/>
</dbReference>
<dbReference type="GO" id="GO:0000156">
    <property type="term" value="F:phosphorelay response regulator activity"/>
    <property type="evidence" value="ECO:0007669"/>
    <property type="project" value="InterPro"/>
</dbReference>
<dbReference type="InterPro" id="IPR046947">
    <property type="entry name" value="LytR-like"/>
</dbReference>
<dbReference type="Gene3D" id="3.10.450.50">
    <property type="match status" value="1"/>
</dbReference>
<protein>
    <submittedName>
        <fullName evidence="2">LytTR family transcriptional regulator</fullName>
    </submittedName>
</protein>
<feature type="domain" description="HTH LytTR-type" evidence="1">
    <location>
        <begin position="172"/>
        <end position="270"/>
    </location>
</feature>
<dbReference type="PANTHER" id="PTHR37299:SF1">
    <property type="entry name" value="STAGE 0 SPORULATION PROTEIN A HOMOLOG"/>
    <property type="match status" value="1"/>
</dbReference>
<evidence type="ECO:0000313" key="2">
    <source>
        <dbReference type="EMBL" id="HIR91812.1"/>
    </source>
</evidence>
<dbReference type="PROSITE" id="PS50930">
    <property type="entry name" value="HTH_LYTTR"/>
    <property type="match status" value="1"/>
</dbReference>
<gene>
    <name evidence="2" type="ORF">IAB98_00135</name>
</gene>
<dbReference type="PANTHER" id="PTHR37299">
    <property type="entry name" value="TRANSCRIPTIONAL REGULATOR-RELATED"/>
    <property type="match status" value="1"/>
</dbReference>
<dbReference type="InterPro" id="IPR032710">
    <property type="entry name" value="NTF2-like_dom_sf"/>
</dbReference>
<evidence type="ECO:0000313" key="3">
    <source>
        <dbReference type="Proteomes" id="UP000886841"/>
    </source>
</evidence>
<accession>A0A9D1JF48</accession>
<reference evidence="2" key="1">
    <citation type="submission" date="2020-10" db="EMBL/GenBank/DDBJ databases">
        <authorList>
            <person name="Gilroy R."/>
        </authorList>
    </citation>
    <scope>NUCLEOTIDE SEQUENCE</scope>
    <source>
        <strain evidence="2">ChiSxjej1B13-7041</strain>
    </source>
</reference>
<comment type="caution">
    <text evidence="2">The sequence shown here is derived from an EMBL/GenBank/DDBJ whole genome shotgun (WGS) entry which is preliminary data.</text>
</comment>